<dbReference type="InterPro" id="IPR023198">
    <property type="entry name" value="PGP-like_dom2"/>
</dbReference>
<evidence type="ECO:0000313" key="2">
    <source>
        <dbReference type="Proteomes" id="UP000612055"/>
    </source>
</evidence>
<name>A0A836C605_9CHLO</name>
<dbReference type="AlphaFoldDB" id="A0A836C605"/>
<accession>A0A836C605</accession>
<evidence type="ECO:0000313" key="1">
    <source>
        <dbReference type="EMBL" id="KAG2500409.1"/>
    </source>
</evidence>
<gene>
    <name evidence="1" type="ORF">HYH03_001980</name>
</gene>
<dbReference type="PANTHER" id="PTHR43885:SF1">
    <property type="entry name" value="SUPERFAMILY HYDROLASE, PUTATIVE (AFU_ORTHOLOGUE AFUA_4G13290)-RELATED"/>
    <property type="match status" value="1"/>
</dbReference>
<dbReference type="Proteomes" id="UP000612055">
    <property type="component" value="Unassembled WGS sequence"/>
</dbReference>
<dbReference type="EMBL" id="JAEHOE010000004">
    <property type="protein sequence ID" value="KAG2500409.1"/>
    <property type="molecule type" value="Genomic_DNA"/>
</dbReference>
<dbReference type="Pfam" id="PF00702">
    <property type="entry name" value="Hydrolase"/>
    <property type="match status" value="1"/>
</dbReference>
<organism evidence="1 2">
    <name type="scientific">Edaphochlamys debaryana</name>
    <dbReference type="NCBI Taxonomy" id="47281"/>
    <lineage>
        <taxon>Eukaryota</taxon>
        <taxon>Viridiplantae</taxon>
        <taxon>Chlorophyta</taxon>
        <taxon>core chlorophytes</taxon>
        <taxon>Chlorophyceae</taxon>
        <taxon>CS clade</taxon>
        <taxon>Chlamydomonadales</taxon>
        <taxon>Chlamydomonadales incertae sedis</taxon>
        <taxon>Edaphochlamys</taxon>
    </lineage>
</organism>
<dbReference type="SFLD" id="SFLDS00003">
    <property type="entry name" value="Haloacid_Dehalogenase"/>
    <property type="match status" value="1"/>
</dbReference>
<dbReference type="InterPro" id="IPR036412">
    <property type="entry name" value="HAD-like_sf"/>
</dbReference>
<reference evidence="1" key="1">
    <citation type="journal article" date="2020" name="bioRxiv">
        <title>Comparative genomics of Chlamydomonas.</title>
        <authorList>
            <person name="Craig R.J."/>
            <person name="Hasan A.R."/>
            <person name="Ness R.W."/>
            <person name="Keightley P.D."/>
        </authorList>
    </citation>
    <scope>NUCLEOTIDE SEQUENCE</scope>
    <source>
        <strain evidence="1">CCAP 11/70</strain>
    </source>
</reference>
<dbReference type="InterPro" id="IPR023214">
    <property type="entry name" value="HAD_sf"/>
</dbReference>
<protein>
    <recommendedName>
        <fullName evidence="3">Haloacid dehalogenase</fullName>
    </recommendedName>
</protein>
<dbReference type="SUPFAM" id="SSF56784">
    <property type="entry name" value="HAD-like"/>
    <property type="match status" value="1"/>
</dbReference>
<comment type="caution">
    <text evidence="1">The sequence shown here is derived from an EMBL/GenBank/DDBJ whole genome shotgun (WGS) entry which is preliminary data.</text>
</comment>
<dbReference type="SFLD" id="SFLDG01129">
    <property type="entry name" value="C1.5:_HAD__Beta-PGM__Phosphata"/>
    <property type="match status" value="1"/>
</dbReference>
<dbReference type="PANTHER" id="PTHR43885">
    <property type="entry name" value="HALOACID DEHALOGENASE-LIKE HYDROLASE"/>
    <property type="match status" value="1"/>
</dbReference>
<sequence length="251" mass="26490">MPNPPITVVSFDVDGTLIHSVGQAANKLHKDAFAAGYKAVFGIDTNIDVVAHHGSTDPLINVMVLEHHGISKDQAMAKLPEVNAAMLEYFAAHRDQAAMGLELLPGVKQLLTRLQALPHAATCLVTGNLEPIGWGKMEKLGVLDLFTAPRFGGFGSDFCSGNTAESWKDRAELVRLAAAKCEKLHGHVAKRFHVGDTPMDIKAAIDAGAVPIGVSTGIYSKAQLEAVAPGQQVVVLESLEDADAVLGAMGL</sequence>
<dbReference type="Gene3D" id="1.10.150.240">
    <property type="entry name" value="Putative phosphatase, domain 2"/>
    <property type="match status" value="1"/>
</dbReference>
<dbReference type="Gene3D" id="3.40.50.1000">
    <property type="entry name" value="HAD superfamily/HAD-like"/>
    <property type="match status" value="1"/>
</dbReference>
<dbReference type="OrthoDB" id="40579at2759"/>
<proteinExistence type="predicted"/>
<keyword evidence="2" id="KW-1185">Reference proteome</keyword>
<evidence type="ECO:0008006" key="3">
    <source>
        <dbReference type="Google" id="ProtNLM"/>
    </source>
</evidence>